<evidence type="ECO:0000313" key="6">
    <source>
        <dbReference type="EMBL" id="MBA8881452.1"/>
    </source>
</evidence>
<feature type="DNA-binding region" description="OmpR/PhoB-type" evidence="3">
    <location>
        <begin position="124"/>
        <end position="222"/>
    </location>
</feature>
<dbReference type="Pfam" id="PF00072">
    <property type="entry name" value="Response_reg"/>
    <property type="match status" value="1"/>
</dbReference>
<feature type="domain" description="OmpR/PhoB-type" evidence="5">
    <location>
        <begin position="124"/>
        <end position="222"/>
    </location>
</feature>
<dbReference type="EMBL" id="JACGXN010000014">
    <property type="protein sequence ID" value="MBA8881452.1"/>
    <property type="molecule type" value="Genomic_DNA"/>
</dbReference>
<keyword evidence="1 3" id="KW-0238">DNA-binding</keyword>
<evidence type="ECO:0000256" key="2">
    <source>
        <dbReference type="PROSITE-ProRule" id="PRU00169"/>
    </source>
</evidence>
<dbReference type="GO" id="GO:0000156">
    <property type="term" value="F:phosphorelay response regulator activity"/>
    <property type="evidence" value="ECO:0007669"/>
    <property type="project" value="TreeGrafter"/>
</dbReference>
<dbReference type="GO" id="GO:0005829">
    <property type="term" value="C:cytosol"/>
    <property type="evidence" value="ECO:0007669"/>
    <property type="project" value="TreeGrafter"/>
</dbReference>
<sequence>MRVLLIEDEKELAAALSVTLGKQGILVDHTTRMADAIELTRQHDYDTILLDRRLPDGEGLTFIQWLRRTGADTPIIVLTAHNQALERIEGLNLGADDYIGKPFLVEELIARMRAILRRAVNLAEPAISLGALVIDPLHLSVSVHSLPFDLPRRELLLLLALAKNREKTVRRSTLEAAVYNYQDEIQSNALDVHIFRLRKRLTDARADVTIHNIRGIGFLLKET</sequence>
<dbReference type="CDD" id="cd00383">
    <property type="entry name" value="trans_reg_C"/>
    <property type="match status" value="1"/>
</dbReference>
<dbReference type="InterPro" id="IPR001789">
    <property type="entry name" value="Sig_transdc_resp-reg_receiver"/>
</dbReference>
<dbReference type="GO" id="GO:0006355">
    <property type="term" value="P:regulation of DNA-templated transcription"/>
    <property type="evidence" value="ECO:0007669"/>
    <property type="project" value="InterPro"/>
</dbReference>
<keyword evidence="2" id="KW-0597">Phosphoprotein</keyword>
<dbReference type="PANTHER" id="PTHR48111:SF36">
    <property type="entry name" value="TRANSCRIPTIONAL REGULATORY PROTEIN CUTR"/>
    <property type="match status" value="1"/>
</dbReference>
<dbReference type="InterPro" id="IPR011006">
    <property type="entry name" value="CheY-like_superfamily"/>
</dbReference>
<proteinExistence type="predicted"/>
<dbReference type="PANTHER" id="PTHR48111">
    <property type="entry name" value="REGULATOR OF RPOS"/>
    <property type="match status" value="1"/>
</dbReference>
<dbReference type="PROSITE" id="PS51755">
    <property type="entry name" value="OMPR_PHOB"/>
    <property type="match status" value="1"/>
</dbReference>
<dbReference type="InterPro" id="IPR036388">
    <property type="entry name" value="WH-like_DNA-bd_sf"/>
</dbReference>
<dbReference type="GO" id="GO:0000976">
    <property type="term" value="F:transcription cis-regulatory region binding"/>
    <property type="evidence" value="ECO:0007669"/>
    <property type="project" value="TreeGrafter"/>
</dbReference>
<dbReference type="SMART" id="SM00448">
    <property type="entry name" value="REC"/>
    <property type="match status" value="1"/>
</dbReference>
<gene>
    <name evidence="6" type="ORF">FHW16_005193</name>
</gene>
<evidence type="ECO:0000313" key="7">
    <source>
        <dbReference type="Proteomes" id="UP000549052"/>
    </source>
</evidence>
<feature type="modified residue" description="4-aspartylphosphate" evidence="2">
    <location>
        <position position="51"/>
    </location>
</feature>
<keyword evidence="7" id="KW-1185">Reference proteome</keyword>
<dbReference type="InterPro" id="IPR039420">
    <property type="entry name" value="WalR-like"/>
</dbReference>
<evidence type="ECO:0000256" key="1">
    <source>
        <dbReference type="ARBA" id="ARBA00023125"/>
    </source>
</evidence>
<dbReference type="PROSITE" id="PS50110">
    <property type="entry name" value="RESPONSE_REGULATORY"/>
    <property type="match status" value="1"/>
</dbReference>
<dbReference type="AlphaFoldDB" id="A0A839ERL2"/>
<organism evidence="6 7">
    <name type="scientific">Phyllobacterium myrsinacearum</name>
    <dbReference type="NCBI Taxonomy" id="28101"/>
    <lineage>
        <taxon>Bacteria</taxon>
        <taxon>Pseudomonadati</taxon>
        <taxon>Pseudomonadota</taxon>
        <taxon>Alphaproteobacteria</taxon>
        <taxon>Hyphomicrobiales</taxon>
        <taxon>Phyllobacteriaceae</taxon>
        <taxon>Phyllobacterium</taxon>
    </lineage>
</organism>
<comment type="caution">
    <text evidence="6">The sequence shown here is derived from an EMBL/GenBank/DDBJ whole genome shotgun (WGS) entry which is preliminary data.</text>
</comment>
<dbReference type="RefSeq" id="WP_182552025.1">
    <property type="nucleotide sequence ID" value="NZ_JACGXN010000014.1"/>
</dbReference>
<protein>
    <submittedName>
        <fullName evidence="6">DNA-binding response OmpR family regulator</fullName>
    </submittedName>
</protein>
<evidence type="ECO:0000259" key="5">
    <source>
        <dbReference type="PROSITE" id="PS51755"/>
    </source>
</evidence>
<feature type="domain" description="Response regulatory" evidence="4">
    <location>
        <begin position="2"/>
        <end position="116"/>
    </location>
</feature>
<accession>A0A839ERL2</accession>
<dbReference type="Pfam" id="PF00486">
    <property type="entry name" value="Trans_reg_C"/>
    <property type="match status" value="1"/>
</dbReference>
<dbReference type="SMART" id="SM00862">
    <property type="entry name" value="Trans_reg_C"/>
    <property type="match status" value="1"/>
</dbReference>
<dbReference type="GO" id="GO:0032993">
    <property type="term" value="C:protein-DNA complex"/>
    <property type="evidence" value="ECO:0007669"/>
    <property type="project" value="TreeGrafter"/>
</dbReference>
<dbReference type="Proteomes" id="UP000549052">
    <property type="component" value="Unassembled WGS sequence"/>
</dbReference>
<dbReference type="SUPFAM" id="SSF52172">
    <property type="entry name" value="CheY-like"/>
    <property type="match status" value="1"/>
</dbReference>
<dbReference type="Gene3D" id="6.10.250.690">
    <property type="match status" value="1"/>
</dbReference>
<dbReference type="Gene3D" id="3.40.50.2300">
    <property type="match status" value="1"/>
</dbReference>
<reference evidence="6 7" key="1">
    <citation type="submission" date="2020-07" db="EMBL/GenBank/DDBJ databases">
        <title>Genomic Encyclopedia of Type Strains, Phase IV (KMG-V): Genome sequencing to study the core and pangenomes of soil and plant-associated prokaryotes.</title>
        <authorList>
            <person name="Whitman W."/>
        </authorList>
    </citation>
    <scope>NUCLEOTIDE SEQUENCE [LARGE SCALE GENOMIC DNA]</scope>
    <source>
        <strain evidence="6 7">AN3</strain>
    </source>
</reference>
<name>A0A839ERL2_9HYPH</name>
<dbReference type="Gene3D" id="1.10.10.10">
    <property type="entry name" value="Winged helix-like DNA-binding domain superfamily/Winged helix DNA-binding domain"/>
    <property type="match status" value="1"/>
</dbReference>
<dbReference type="InterPro" id="IPR001867">
    <property type="entry name" value="OmpR/PhoB-type_DNA-bd"/>
</dbReference>
<evidence type="ECO:0000256" key="3">
    <source>
        <dbReference type="PROSITE-ProRule" id="PRU01091"/>
    </source>
</evidence>
<evidence type="ECO:0000259" key="4">
    <source>
        <dbReference type="PROSITE" id="PS50110"/>
    </source>
</evidence>